<comment type="subunit">
    <text evidence="8">Homodimer.</text>
</comment>
<evidence type="ECO:0000256" key="3">
    <source>
        <dbReference type="ARBA" id="ARBA00013080"/>
    </source>
</evidence>
<dbReference type="PANTHER" id="PTHR31689:SF0">
    <property type="entry name" value="DIAMINOPIMELATE EPIMERASE"/>
    <property type="match status" value="1"/>
</dbReference>
<feature type="binding site" evidence="8">
    <location>
        <position position="73"/>
    </location>
    <ligand>
        <name>substrate</name>
    </ligand>
</feature>
<evidence type="ECO:0000313" key="10">
    <source>
        <dbReference type="EMBL" id="MCW9711546.1"/>
    </source>
</evidence>
<comment type="pathway">
    <text evidence="1 8">Amino-acid biosynthesis; L-lysine biosynthesis via DAP pathway; DL-2,6-diaminopimelate from LL-2,6-diaminopimelate: step 1/1.</text>
</comment>
<keyword evidence="8" id="KW-0963">Cytoplasm</keyword>
<dbReference type="EMBL" id="JAJNDC010000001">
    <property type="protein sequence ID" value="MCW9711546.1"/>
    <property type="molecule type" value="Genomic_DNA"/>
</dbReference>
<comment type="function">
    <text evidence="8">Catalyzes the stereoinversion of LL-2,6-diaminopimelate (L,L-DAP) to meso-diaminopimelate (meso-DAP), a precursor of L-lysine and an essential component of the bacterial peptidoglycan.</text>
</comment>
<dbReference type="InterPro" id="IPR001653">
    <property type="entry name" value="DAP_epimerase_DapF"/>
</dbReference>
<dbReference type="GO" id="GO:0008837">
    <property type="term" value="F:diaminopimelate epimerase activity"/>
    <property type="evidence" value="ECO:0007669"/>
    <property type="project" value="UniProtKB-EC"/>
</dbReference>
<evidence type="ECO:0000256" key="7">
    <source>
        <dbReference type="ARBA" id="ARBA00051712"/>
    </source>
</evidence>
<dbReference type="SUPFAM" id="SSF54506">
    <property type="entry name" value="Diaminopimelate epimerase-like"/>
    <property type="match status" value="2"/>
</dbReference>
<dbReference type="PROSITE" id="PS01326">
    <property type="entry name" value="DAP_EPIMERASE"/>
    <property type="match status" value="1"/>
</dbReference>
<feature type="binding site" evidence="8">
    <location>
        <position position="185"/>
    </location>
    <ligand>
        <name>substrate</name>
    </ligand>
</feature>
<dbReference type="HAMAP" id="MF_00197">
    <property type="entry name" value="DAP_epimerase"/>
    <property type="match status" value="1"/>
</dbReference>
<comment type="caution">
    <text evidence="8">Lacks conserved residue(s) required for the propagation of feature annotation.</text>
</comment>
<dbReference type="Gene3D" id="3.10.310.10">
    <property type="entry name" value="Diaminopimelate Epimerase, Chain A, domain 1"/>
    <property type="match status" value="2"/>
</dbReference>
<evidence type="ECO:0000256" key="1">
    <source>
        <dbReference type="ARBA" id="ARBA00005196"/>
    </source>
</evidence>
<feature type="active site" description="Proton acceptor" evidence="8">
    <location>
        <position position="213"/>
    </location>
</feature>
<evidence type="ECO:0000256" key="8">
    <source>
        <dbReference type="HAMAP-Rule" id="MF_00197"/>
    </source>
</evidence>
<keyword evidence="6 8" id="KW-0413">Isomerase</keyword>
<dbReference type="InterPro" id="IPR018510">
    <property type="entry name" value="DAP_epimerase_AS"/>
</dbReference>
<dbReference type="EC" id="5.1.1.7" evidence="3 8"/>
<reference evidence="10 11" key="1">
    <citation type="submission" date="2021-11" db="EMBL/GenBank/DDBJ databases">
        <title>Aliifidinibius sp. nov., a new bacterium isolated from saline soil.</title>
        <authorList>
            <person name="Galisteo C."/>
            <person name="De La Haba R."/>
            <person name="Sanchez-Porro C."/>
            <person name="Ventosa A."/>
        </authorList>
    </citation>
    <scope>NUCLEOTIDE SEQUENCE [LARGE SCALE GENOMIC DNA]</scope>
    <source>
        <strain evidence="10 11">KACC 190600</strain>
    </source>
</reference>
<sequence length="284" mass="32013">MDTQSIFIPFTKMQGAGNDFVVIDNRSLQFSKEELIKWTPQLCDRKFGIGSDGLLVLFPSDMDNADFQMFYRNPDGSDAGMCGNGGRCLSLFAHQLGFDRNHNFSVHKNLYQAQVIDQQNVRLTFPAQTSIDELTIDGQTIFKLHTGTEHIVTVVEDEKLEQSDQLVAEGRKLRYHQKFQPKGTNVNFISGVNERKLRLQTYERGVEDLTLACGTGALASALVWHHLQDDKQEDIQPLSVITEGGRLNIYFSYNSSDKSYSDLQLEGPAQFVFEGQYPLSSLQA</sequence>
<feature type="site" description="Could be important to modulate the pK values of the two catalytic cysteine residues" evidence="8">
    <location>
        <position position="203"/>
    </location>
</feature>
<accession>A0ABT3PUL9</accession>
<comment type="caution">
    <text evidence="10">The sequence shown here is derived from an EMBL/GenBank/DDBJ whole genome shotgun (WGS) entry which is preliminary data.</text>
</comment>
<dbReference type="Pfam" id="PF01678">
    <property type="entry name" value="DAP_epimerase"/>
    <property type="match status" value="2"/>
</dbReference>
<feature type="binding site" evidence="8">
    <location>
        <begin position="214"/>
        <end position="215"/>
    </location>
    <ligand>
        <name>substrate</name>
    </ligand>
</feature>
<organism evidence="10 11">
    <name type="scientific">Fodinibius salicampi</name>
    <dbReference type="NCBI Taxonomy" id="1920655"/>
    <lineage>
        <taxon>Bacteria</taxon>
        <taxon>Pseudomonadati</taxon>
        <taxon>Balneolota</taxon>
        <taxon>Balneolia</taxon>
        <taxon>Balneolales</taxon>
        <taxon>Balneolaceae</taxon>
        <taxon>Fodinibius</taxon>
    </lineage>
</organism>
<gene>
    <name evidence="8 10" type="primary">dapF</name>
    <name evidence="10" type="ORF">LQ318_01400</name>
</gene>
<evidence type="ECO:0000256" key="6">
    <source>
        <dbReference type="ARBA" id="ARBA00023235"/>
    </source>
</evidence>
<name>A0ABT3PUL9_9BACT</name>
<feature type="active site" description="Proton donor" evidence="8">
    <location>
        <position position="82"/>
    </location>
</feature>
<feature type="binding site" evidence="8">
    <location>
        <begin position="83"/>
        <end position="84"/>
    </location>
    <ligand>
        <name>substrate</name>
    </ligand>
</feature>
<feature type="active site" evidence="9">
    <location>
        <position position="82"/>
    </location>
</feature>
<feature type="site" description="Could be important to modulate the pK values of the two catalytic cysteine residues" evidence="8">
    <location>
        <position position="150"/>
    </location>
</feature>
<evidence type="ECO:0000256" key="9">
    <source>
        <dbReference type="PROSITE-ProRule" id="PRU10125"/>
    </source>
</evidence>
<dbReference type="PANTHER" id="PTHR31689">
    <property type="entry name" value="DIAMINOPIMELATE EPIMERASE, CHLOROPLASTIC"/>
    <property type="match status" value="1"/>
</dbReference>
<keyword evidence="11" id="KW-1185">Reference proteome</keyword>
<evidence type="ECO:0000256" key="2">
    <source>
        <dbReference type="ARBA" id="ARBA00010219"/>
    </source>
</evidence>
<dbReference type="NCBIfam" id="TIGR00652">
    <property type="entry name" value="DapF"/>
    <property type="match status" value="1"/>
</dbReference>
<dbReference type="RefSeq" id="WP_265786850.1">
    <property type="nucleotide sequence ID" value="NZ_BAABRS010000001.1"/>
</dbReference>
<feature type="binding site" evidence="8">
    <location>
        <position position="18"/>
    </location>
    <ligand>
        <name>substrate</name>
    </ligand>
</feature>
<evidence type="ECO:0000256" key="5">
    <source>
        <dbReference type="ARBA" id="ARBA00023154"/>
    </source>
</evidence>
<dbReference type="Proteomes" id="UP001207337">
    <property type="component" value="Unassembled WGS sequence"/>
</dbReference>
<comment type="similarity">
    <text evidence="2 8">Belongs to the diaminopimelate epimerase family.</text>
</comment>
<evidence type="ECO:0000313" key="11">
    <source>
        <dbReference type="Proteomes" id="UP001207337"/>
    </source>
</evidence>
<evidence type="ECO:0000256" key="4">
    <source>
        <dbReference type="ARBA" id="ARBA00022605"/>
    </source>
</evidence>
<feature type="binding site" evidence="8">
    <location>
        <begin position="203"/>
        <end position="204"/>
    </location>
    <ligand>
        <name>substrate</name>
    </ligand>
</feature>
<proteinExistence type="inferred from homology"/>
<keyword evidence="5 8" id="KW-0457">Lysine biosynthesis</keyword>
<keyword evidence="4 8" id="KW-0028">Amino-acid biosynthesis</keyword>
<protein>
    <recommendedName>
        <fullName evidence="3 8">Diaminopimelate epimerase</fullName>
        <shortName evidence="8">DAP epimerase</shortName>
        <ecNumber evidence="3 8">5.1.1.7</ecNumber>
    </recommendedName>
    <alternativeName>
        <fullName evidence="8">PLP-independent amino acid racemase</fullName>
    </alternativeName>
</protein>
<comment type="catalytic activity">
    <reaction evidence="7 8">
        <text>(2S,6S)-2,6-diaminopimelate = meso-2,6-diaminopimelate</text>
        <dbReference type="Rhea" id="RHEA:15393"/>
        <dbReference type="ChEBI" id="CHEBI:57609"/>
        <dbReference type="ChEBI" id="CHEBI:57791"/>
        <dbReference type="EC" id="5.1.1.7"/>
    </reaction>
</comment>
<comment type="subcellular location">
    <subcellularLocation>
        <location evidence="8">Cytoplasm</location>
    </subcellularLocation>
</comment>